<dbReference type="OrthoDB" id="4822at2759"/>
<comment type="similarity">
    <text evidence="2">Belongs to the TFP11/STIP family.</text>
</comment>
<evidence type="ECO:0000259" key="9">
    <source>
        <dbReference type="PROSITE" id="PS50174"/>
    </source>
</evidence>
<dbReference type="GO" id="GO:0003676">
    <property type="term" value="F:nucleic acid binding"/>
    <property type="evidence" value="ECO:0007669"/>
    <property type="project" value="InterPro"/>
</dbReference>
<organism evidence="10 11">
    <name type="scientific">Ophiocordyceps australis</name>
    <dbReference type="NCBI Taxonomy" id="1399860"/>
    <lineage>
        <taxon>Eukaryota</taxon>
        <taxon>Fungi</taxon>
        <taxon>Dikarya</taxon>
        <taxon>Ascomycota</taxon>
        <taxon>Pezizomycotina</taxon>
        <taxon>Sordariomycetes</taxon>
        <taxon>Hypocreomycetidae</taxon>
        <taxon>Hypocreales</taxon>
        <taxon>Ophiocordycipitaceae</taxon>
        <taxon>Ophiocordyceps</taxon>
    </lineage>
</organism>
<feature type="compositionally biased region" description="Acidic residues" evidence="8">
    <location>
        <begin position="128"/>
        <end position="143"/>
    </location>
</feature>
<feature type="region of interest" description="Disordered" evidence="8">
    <location>
        <begin position="270"/>
        <end position="328"/>
    </location>
</feature>
<evidence type="ECO:0000256" key="4">
    <source>
        <dbReference type="ARBA" id="ARBA00022728"/>
    </source>
</evidence>
<keyword evidence="5" id="KW-0508">mRNA splicing</keyword>
<dbReference type="Proteomes" id="UP000224854">
    <property type="component" value="Unassembled WGS sequence"/>
</dbReference>
<evidence type="ECO:0000313" key="11">
    <source>
        <dbReference type="Proteomes" id="UP000224854"/>
    </source>
</evidence>
<evidence type="ECO:0000256" key="7">
    <source>
        <dbReference type="SAM" id="Coils"/>
    </source>
</evidence>
<dbReference type="PANTHER" id="PTHR23329">
    <property type="entry name" value="TUFTELIN-INTERACTING PROTEIN 11-RELATED"/>
    <property type="match status" value="1"/>
</dbReference>
<dbReference type="InterPro" id="IPR022159">
    <property type="entry name" value="STIP/TFIP11_N"/>
</dbReference>
<evidence type="ECO:0000256" key="3">
    <source>
        <dbReference type="ARBA" id="ARBA00022664"/>
    </source>
</evidence>
<keyword evidence="6" id="KW-0539">Nucleus</keyword>
<gene>
    <name evidence="10" type="ORF">CDD82_3933</name>
</gene>
<keyword evidence="3" id="KW-0507">mRNA processing</keyword>
<protein>
    <recommendedName>
        <fullName evidence="9">G-patch domain-containing protein</fullName>
    </recommendedName>
</protein>
<dbReference type="Pfam" id="PF12457">
    <property type="entry name" value="TIP_N"/>
    <property type="match status" value="1"/>
</dbReference>
<dbReference type="EMBL" id="NJEU01000031">
    <property type="protein sequence ID" value="PHH83021.1"/>
    <property type="molecule type" value="Genomic_DNA"/>
</dbReference>
<dbReference type="SMART" id="SM00443">
    <property type="entry name" value="G_patch"/>
    <property type="match status" value="1"/>
</dbReference>
<evidence type="ECO:0000256" key="2">
    <source>
        <dbReference type="ARBA" id="ARBA00010900"/>
    </source>
</evidence>
<dbReference type="PANTHER" id="PTHR23329:SF1">
    <property type="entry name" value="TUFTELIN-INTERACTING PROTEIN 11"/>
    <property type="match status" value="1"/>
</dbReference>
<dbReference type="AlphaFoldDB" id="A0A2C5ZUJ2"/>
<keyword evidence="7" id="KW-0175">Coiled coil</keyword>
<dbReference type="InterPro" id="IPR045211">
    <property type="entry name" value="TFP11/STIP/Ntr1"/>
</dbReference>
<feature type="domain" description="G-patch" evidence="9">
    <location>
        <begin position="229"/>
        <end position="275"/>
    </location>
</feature>
<evidence type="ECO:0000256" key="6">
    <source>
        <dbReference type="ARBA" id="ARBA00023242"/>
    </source>
</evidence>
<dbReference type="Pfam" id="PF01585">
    <property type="entry name" value="G-patch"/>
    <property type="match status" value="1"/>
</dbReference>
<reference evidence="10 11" key="1">
    <citation type="submission" date="2017-06" db="EMBL/GenBank/DDBJ databases">
        <title>Ant-infecting Ophiocordyceps genomes reveal a high diversity of potential behavioral manipulation genes and a possible major role for enterotoxins.</title>
        <authorList>
            <person name="De Bekker C."/>
            <person name="Evans H.C."/>
            <person name="Brachmann A."/>
            <person name="Hughes D.P."/>
        </authorList>
    </citation>
    <scope>NUCLEOTIDE SEQUENCE [LARGE SCALE GENOMIC DNA]</scope>
    <source>
        <strain evidence="10 11">1348a</strain>
    </source>
</reference>
<dbReference type="PROSITE" id="PS50174">
    <property type="entry name" value="G_PATCH"/>
    <property type="match status" value="1"/>
</dbReference>
<comment type="caution">
    <text evidence="10">The sequence shown here is derived from an EMBL/GenBank/DDBJ whole genome shotgun (WGS) entry which is preliminary data.</text>
</comment>
<feature type="coiled-coil region" evidence="7">
    <location>
        <begin position="398"/>
        <end position="432"/>
    </location>
</feature>
<evidence type="ECO:0000313" key="10">
    <source>
        <dbReference type="EMBL" id="PHH83021.1"/>
    </source>
</evidence>
<feature type="compositionally biased region" description="Acidic residues" evidence="8">
    <location>
        <begin position="105"/>
        <end position="116"/>
    </location>
</feature>
<dbReference type="InterPro" id="IPR022783">
    <property type="entry name" value="GCFC_dom"/>
</dbReference>
<comment type="subcellular location">
    <subcellularLocation>
        <location evidence="1">Nucleus</location>
    </subcellularLocation>
</comment>
<evidence type="ECO:0000256" key="5">
    <source>
        <dbReference type="ARBA" id="ARBA00023187"/>
    </source>
</evidence>
<accession>A0A2C5ZUJ2</accession>
<evidence type="ECO:0000256" key="8">
    <source>
        <dbReference type="SAM" id="MobiDB-lite"/>
    </source>
</evidence>
<proteinExistence type="inferred from homology"/>
<feature type="compositionally biased region" description="Basic and acidic residues" evidence="8">
    <location>
        <begin position="273"/>
        <end position="294"/>
    </location>
</feature>
<feature type="region of interest" description="Disordered" evidence="8">
    <location>
        <begin position="1"/>
        <end position="156"/>
    </location>
</feature>
<sequence>MDHFRSGYAFDPSRLNKATAADGSSSDSEDEDDHILPGIGDDDEFAGLNPRKRRRLGGNSKEKAALGIFGSDSDDDGPGKAWKRKNLRKKGVDFVTTAAPTVNSQDDEHDSEDDAPELSGQHIKLAQDESEDSQGGSQDDDDGIGMGFSTKKQGLAWQARAKIPKKDNNPARPPASTIKTTFDGTSVLGRGFVPSSEYMATLMADDGAASVPRNKPQPSAFGTKGKINATSFGARMMAKMGYVEGKGLGKEGQGRNIVIEANLRPQGVGLGAVKEKSEQERQEEKRQARLRGEEVIDSDEEQKNKQRKARNRALHSAPNSATATPRRHKTKYLTAEQFKASAPGLHIPDALAPILDMTGPEGKTLTSASAIMTPSSNLPESSELVEARKLVRRAHADLQAFSEEWQSLQERKKGLDQELRERQEQINDARSDFEGLETFVTLVAKELTPESDWFQVVGFLEKAVSLGAVNTETADLAVAAIHPFLKSSEWDPLAEPQRFASDLRPLSKLLTSWEGENKGQSVDGWNWKAGQTKGIYRRHRKTASPYESMMYKVWLPRMLAAVRDWDALKPDSMLKVVESWKDILPGFVQGQLMDSIERELESSLSEWDPRKKGQSHQLPHTWLFPWLQYMPGYHLDPNGTGLVAKVRSKFKKLIDMWQFEWGVVPGLMQWQGVMGEQWRSLIMSHVLPSMGKYLQANFRVEPADQEPYLAVLEGVLGWHELLGDAVMGEVVRENVLPRWLAKLQEWLAGEADVGEVADWYEWWRVVVLEKLVETEGVGRELDKGLQMMNLV</sequence>
<dbReference type="GO" id="GO:0071008">
    <property type="term" value="C:U2-type post-mRNA release spliceosomal complex"/>
    <property type="evidence" value="ECO:0007669"/>
    <property type="project" value="TreeGrafter"/>
</dbReference>
<dbReference type="GO" id="GO:0000390">
    <property type="term" value="P:spliceosomal complex disassembly"/>
    <property type="evidence" value="ECO:0007669"/>
    <property type="project" value="InterPro"/>
</dbReference>
<keyword evidence="4" id="KW-0747">Spliceosome</keyword>
<dbReference type="Pfam" id="PF07842">
    <property type="entry name" value="GCFC"/>
    <property type="match status" value="1"/>
</dbReference>
<name>A0A2C5ZUJ2_9HYPO</name>
<dbReference type="InterPro" id="IPR000467">
    <property type="entry name" value="G_patch_dom"/>
</dbReference>
<keyword evidence="11" id="KW-1185">Reference proteome</keyword>
<evidence type="ECO:0000256" key="1">
    <source>
        <dbReference type="ARBA" id="ARBA00004123"/>
    </source>
</evidence>